<organism evidence="1 2">
    <name type="scientific">Maridesulfovibrio hydrothermalis AM13 = DSM 14728</name>
    <dbReference type="NCBI Taxonomy" id="1121451"/>
    <lineage>
        <taxon>Bacteria</taxon>
        <taxon>Pseudomonadati</taxon>
        <taxon>Thermodesulfobacteriota</taxon>
        <taxon>Desulfovibrionia</taxon>
        <taxon>Desulfovibrionales</taxon>
        <taxon>Desulfovibrionaceae</taxon>
        <taxon>Maridesulfovibrio</taxon>
    </lineage>
</organism>
<dbReference type="AlphaFoldDB" id="L0R6J8"/>
<reference evidence="1 2" key="1">
    <citation type="submission" date="2012-10" db="EMBL/GenBank/DDBJ databases">
        <authorList>
            <person name="Genoscope - CEA"/>
        </authorList>
    </citation>
    <scope>NUCLEOTIDE SEQUENCE [LARGE SCALE GENOMIC DNA]</scope>
    <source>
        <strain evidence="2">AM13 / DSM 14728</strain>
    </source>
</reference>
<dbReference type="HOGENOM" id="CLU_3024697_0_0_7"/>
<name>L0R6J8_9BACT</name>
<gene>
    <name evidence="1" type="ORF">DESAM_20042</name>
</gene>
<evidence type="ECO:0000313" key="2">
    <source>
        <dbReference type="Proteomes" id="UP000010808"/>
    </source>
</evidence>
<dbReference type="Proteomes" id="UP000010808">
    <property type="component" value="Chromosome"/>
</dbReference>
<dbReference type="KEGG" id="dhy:DESAM_20042"/>
<dbReference type="EMBL" id="FO203522">
    <property type="protein sequence ID" value="CCO22333.1"/>
    <property type="molecule type" value="Genomic_DNA"/>
</dbReference>
<protein>
    <submittedName>
        <fullName evidence="1">Uncharacterized protein</fullName>
    </submittedName>
</protein>
<proteinExistence type="predicted"/>
<accession>L0R6J8</accession>
<dbReference type="STRING" id="1121451.DESAM_20042"/>
<sequence length="55" mass="5656">MAGCQAEAVVVAEKRASQPPFVLAPAIPLDGNGPNGGPYAGYGISTRKPLFRDAE</sequence>
<evidence type="ECO:0000313" key="1">
    <source>
        <dbReference type="EMBL" id="CCO22333.1"/>
    </source>
</evidence>
<keyword evidence="2" id="KW-1185">Reference proteome</keyword>